<evidence type="ECO:0000256" key="4">
    <source>
        <dbReference type="ARBA" id="ARBA00022833"/>
    </source>
</evidence>
<feature type="region of interest" description="Disordered" evidence="6">
    <location>
        <begin position="134"/>
        <end position="154"/>
    </location>
</feature>
<dbReference type="PANTHER" id="PTHR13555:SF68">
    <property type="entry name" value="ZINC FINGER PROTEIN 474"/>
    <property type="match status" value="1"/>
</dbReference>
<name>A0AAV4VD72_9ARAC</name>
<dbReference type="Proteomes" id="UP001054837">
    <property type="component" value="Unassembled WGS sequence"/>
</dbReference>
<dbReference type="InterPro" id="IPR026319">
    <property type="entry name" value="ZC2HC1A/B-like"/>
</dbReference>
<keyword evidence="1" id="KW-0479">Metal-binding</keyword>
<feature type="region of interest" description="Disordered" evidence="6">
    <location>
        <begin position="1"/>
        <end position="41"/>
    </location>
</feature>
<organism evidence="8 9">
    <name type="scientific">Caerostris darwini</name>
    <dbReference type="NCBI Taxonomy" id="1538125"/>
    <lineage>
        <taxon>Eukaryota</taxon>
        <taxon>Metazoa</taxon>
        <taxon>Ecdysozoa</taxon>
        <taxon>Arthropoda</taxon>
        <taxon>Chelicerata</taxon>
        <taxon>Arachnida</taxon>
        <taxon>Araneae</taxon>
        <taxon>Araneomorphae</taxon>
        <taxon>Entelegynae</taxon>
        <taxon>Araneoidea</taxon>
        <taxon>Araneidae</taxon>
        <taxon>Caerostris</taxon>
    </lineage>
</organism>
<evidence type="ECO:0000256" key="2">
    <source>
        <dbReference type="ARBA" id="ARBA00022737"/>
    </source>
</evidence>
<feature type="domain" description="C2HC/C3H-type" evidence="7">
    <location>
        <begin position="173"/>
        <end position="202"/>
    </location>
</feature>
<dbReference type="PANTHER" id="PTHR13555">
    <property type="entry name" value="C2H2 ZINC FINGER CGI-62-RELATED"/>
    <property type="match status" value="1"/>
</dbReference>
<dbReference type="PROSITE" id="PS52027">
    <property type="entry name" value="ZF_C2HC_C3H"/>
    <property type="match status" value="2"/>
</dbReference>
<dbReference type="EMBL" id="BPLQ01012816">
    <property type="protein sequence ID" value="GIY68033.1"/>
    <property type="molecule type" value="Genomic_DNA"/>
</dbReference>
<dbReference type="AlphaFoldDB" id="A0AAV4VD72"/>
<keyword evidence="2" id="KW-0677">Repeat</keyword>
<dbReference type="GO" id="GO:0008270">
    <property type="term" value="F:zinc ion binding"/>
    <property type="evidence" value="ECO:0007669"/>
    <property type="project" value="UniProtKB-KW"/>
</dbReference>
<evidence type="ECO:0000256" key="6">
    <source>
        <dbReference type="SAM" id="MobiDB-lite"/>
    </source>
</evidence>
<proteinExistence type="predicted"/>
<keyword evidence="3 5" id="KW-0863">Zinc-finger</keyword>
<evidence type="ECO:0000313" key="9">
    <source>
        <dbReference type="Proteomes" id="UP001054837"/>
    </source>
</evidence>
<evidence type="ECO:0000256" key="1">
    <source>
        <dbReference type="ARBA" id="ARBA00022723"/>
    </source>
</evidence>
<dbReference type="Pfam" id="PF13913">
    <property type="entry name" value="zf-C2HC_2"/>
    <property type="match status" value="3"/>
</dbReference>
<protein>
    <submittedName>
        <fullName evidence="8">Zinc finger protein 474</fullName>
    </submittedName>
</protein>
<feature type="compositionally biased region" description="Basic and acidic residues" evidence="6">
    <location>
        <begin position="142"/>
        <end position="154"/>
    </location>
</feature>
<comment type="caution">
    <text evidence="8">The sequence shown here is derived from an EMBL/GenBank/DDBJ whole genome shotgun (WGS) entry which is preliminary data.</text>
</comment>
<gene>
    <name evidence="8" type="primary">ZNF474</name>
    <name evidence="8" type="ORF">CDAR_186701</name>
</gene>
<feature type="region of interest" description="Disordered" evidence="6">
    <location>
        <begin position="67"/>
        <end position="95"/>
    </location>
</feature>
<sequence length="211" mass="23991">MAFGPQSWKKTNNSLTPNLRKLPPRRPVDADDLGDDPAWSSVQSQLVPCPVCSRTFFPERMPVHRRVCKGKASPQPLKRAASLREQSTSSAELEDQKSSPMYVPCYVCGRSYGSWVISMHEQQCLRKWRRENETLPDEEQKDEPKRDSELSKDDDVASLIELGDTAWESHLQQLVPCPLCQRTFFPDRLGIHKRSCKGPSGNRRPRSNKGA</sequence>
<accession>A0AAV4VD72</accession>
<keyword evidence="4" id="KW-0862">Zinc</keyword>
<feature type="compositionally biased region" description="Polar residues" evidence="6">
    <location>
        <begin position="8"/>
        <end position="17"/>
    </location>
</feature>
<dbReference type="InterPro" id="IPR049899">
    <property type="entry name" value="Znf_C2HC_C3H"/>
</dbReference>
<keyword evidence="9" id="KW-1185">Reference proteome</keyword>
<evidence type="ECO:0000256" key="5">
    <source>
        <dbReference type="PROSITE-ProRule" id="PRU01371"/>
    </source>
</evidence>
<feature type="domain" description="C2HC/C3H-type" evidence="7">
    <location>
        <begin position="45"/>
        <end position="74"/>
    </location>
</feature>
<evidence type="ECO:0000313" key="8">
    <source>
        <dbReference type="EMBL" id="GIY68033.1"/>
    </source>
</evidence>
<reference evidence="8 9" key="1">
    <citation type="submission" date="2021-06" db="EMBL/GenBank/DDBJ databases">
        <title>Caerostris darwini draft genome.</title>
        <authorList>
            <person name="Kono N."/>
            <person name="Arakawa K."/>
        </authorList>
    </citation>
    <scope>NUCLEOTIDE SEQUENCE [LARGE SCALE GENOMIC DNA]</scope>
</reference>
<evidence type="ECO:0000259" key="7">
    <source>
        <dbReference type="PROSITE" id="PS52027"/>
    </source>
</evidence>
<evidence type="ECO:0000256" key="3">
    <source>
        <dbReference type="ARBA" id="ARBA00022771"/>
    </source>
</evidence>
<dbReference type="Gene3D" id="3.30.160.60">
    <property type="entry name" value="Classic Zinc Finger"/>
    <property type="match status" value="3"/>
</dbReference>